<dbReference type="AlphaFoldDB" id="A0A0H4VX89"/>
<dbReference type="Pfam" id="PF02563">
    <property type="entry name" value="Poly_export"/>
    <property type="match status" value="1"/>
</dbReference>
<sequence length="179" mass="19418">MPLIFCGLLAACSSGLDGLPPLSSASSDYVLQPGDKLEIGVQSITDATGTYELDGNGKVSLPLLQDLQLGGLTLRAAERAIADGYREGGMLNNPVVTVQPAELRPFYVIGEVNRPGEYPYRQGMTILSAVAAAGGYTYRAHEREVEVVRSVDGRDVRMRAGEDVTIQPGDRIRIYERWF</sequence>
<evidence type="ECO:0000256" key="1">
    <source>
        <dbReference type="ARBA" id="ARBA00022729"/>
    </source>
</evidence>
<dbReference type="Pfam" id="PF10531">
    <property type="entry name" value="SLBB"/>
    <property type="match status" value="1"/>
</dbReference>
<dbReference type="RefSeq" id="WP_161485447.1">
    <property type="nucleotide sequence ID" value="NZ_CP011310.1"/>
</dbReference>
<dbReference type="Gene3D" id="3.10.560.10">
    <property type="entry name" value="Outer membrane lipoprotein wza domain like"/>
    <property type="match status" value="1"/>
</dbReference>
<dbReference type="Proteomes" id="UP000059113">
    <property type="component" value="Chromosome"/>
</dbReference>
<gene>
    <name evidence="4" type="ORF">CP97_06070</name>
</gene>
<dbReference type="STRING" id="1648404.CP97_06070"/>
<dbReference type="GO" id="GO:0015159">
    <property type="term" value="F:polysaccharide transmembrane transporter activity"/>
    <property type="evidence" value="ECO:0007669"/>
    <property type="project" value="InterPro"/>
</dbReference>
<keyword evidence="5" id="KW-1185">Reference proteome</keyword>
<dbReference type="InterPro" id="IPR003715">
    <property type="entry name" value="Poly_export_N"/>
</dbReference>
<name>A0A0H4VX89_9SPHN</name>
<reference evidence="4 5" key="1">
    <citation type="journal article" date="2015" name="Int. J. Syst. Evol. Microbiol.">
        <title>Erythrobacter atlanticus sp. nov., a bacterium from ocean sediment able to degrade polycyclic aromatic hydrocarbons.</title>
        <authorList>
            <person name="Zhuang L."/>
            <person name="Liu Y."/>
            <person name="Wang L."/>
            <person name="Wang W."/>
            <person name="Shao Z."/>
        </authorList>
    </citation>
    <scope>NUCLEOTIDE SEQUENCE [LARGE SCALE GENOMIC DNA]</scope>
    <source>
        <strain evidence="5">s21-N3</strain>
    </source>
</reference>
<evidence type="ECO:0000313" key="4">
    <source>
        <dbReference type="EMBL" id="AKQ41683.2"/>
    </source>
</evidence>
<evidence type="ECO:0000259" key="3">
    <source>
        <dbReference type="Pfam" id="PF10531"/>
    </source>
</evidence>
<accession>A0A0H4VX89</accession>
<protein>
    <submittedName>
        <fullName evidence="4">Uncharacterized protein</fullName>
    </submittedName>
</protein>
<organism evidence="4 5">
    <name type="scientific">Aurantiacibacter atlanticus</name>
    <dbReference type="NCBI Taxonomy" id="1648404"/>
    <lineage>
        <taxon>Bacteria</taxon>
        <taxon>Pseudomonadati</taxon>
        <taxon>Pseudomonadota</taxon>
        <taxon>Alphaproteobacteria</taxon>
        <taxon>Sphingomonadales</taxon>
        <taxon>Erythrobacteraceae</taxon>
        <taxon>Aurantiacibacter</taxon>
    </lineage>
</organism>
<dbReference type="PANTHER" id="PTHR33619:SF3">
    <property type="entry name" value="POLYSACCHARIDE EXPORT PROTEIN GFCE-RELATED"/>
    <property type="match status" value="1"/>
</dbReference>
<proteinExistence type="predicted"/>
<dbReference type="InterPro" id="IPR019554">
    <property type="entry name" value="Soluble_ligand-bd"/>
</dbReference>
<dbReference type="PANTHER" id="PTHR33619">
    <property type="entry name" value="POLYSACCHARIDE EXPORT PROTEIN GFCE-RELATED"/>
    <property type="match status" value="1"/>
</dbReference>
<dbReference type="Gene3D" id="3.30.1950.10">
    <property type="entry name" value="wza like domain"/>
    <property type="match status" value="1"/>
</dbReference>
<feature type="domain" description="Soluble ligand binding" evidence="3">
    <location>
        <begin position="106"/>
        <end position="153"/>
    </location>
</feature>
<dbReference type="KEGG" id="ery:CP97_06070"/>
<reference evidence="5" key="2">
    <citation type="submission" date="2015-04" db="EMBL/GenBank/DDBJ databases">
        <title>The complete genome sequence of Erythrobacter sp. s21-N3.</title>
        <authorList>
            <person name="Zhuang L."/>
            <person name="Liu Y."/>
            <person name="Shao Z."/>
        </authorList>
    </citation>
    <scope>NUCLEOTIDE SEQUENCE [LARGE SCALE GENOMIC DNA]</scope>
    <source>
        <strain evidence="5">s21-N3</strain>
    </source>
</reference>
<feature type="domain" description="Polysaccharide export protein N-terminal" evidence="2">
    <location>
        <begin position="24"/>
        <end position="99"/>
    </location>
</feature>
<evidence type="ECO:0000313" key="5">
    <source>
        <dbReference type="Proteomes" id="UP000059113"/>
    </source>
</evidence>
<evidence type="ECO:0000259" key="2">
    <source>
        <dbReference type="Pfam" id="PF02563"/>
    </source>
</evidence>
<dbReference type="EMBL" id="CP011310">
    <property type="protein sequence ID" value="AKQ41683.2"/>
    <property type="molecule type" value="Genomic_DNA"/>
</dbReference>
<keyword evidence="1" id="KW-0732">Signal</keyword>
<dbReference type="InterPro" id="IPR049712">
    <property type="entry name" value="Poly_export"/>
</dbReference>